<reference evidence="2" key="1">
    <citation type="submission" date="2015-01" db="EMBL/GenBank/DDBJ databases">
        <title>Transcriptome Assembly of Fopius arisanus.</title>
        <authorList>
            <person name="Geib S."/>
        </authorList>
    </citation>
    <scope>NUCLEOTIDE SEQUENCE</scope>
</reference>
<dbReference type="EMBL" id="GBYB01012011">
    <property type="protein sequence ID" value="JAG81778.1"/>
    <property type="molecule type" value="Transcribed_RNA"/>
</dbReference>
<protein>
    <submittedName>
        <fullName evidence="2">Hoxa1 protein</fullName>
    </submittedName>
</protein>
<accession>A0A0C9RW64</accession>
<sequence>MNYPATRDPIGSRSPGCCYHTWNPHVYPSCRKCLRPVLTLQHCALLSTCLHTSHLSLCHEPHRSRSAETTPVPFNRFDWRSSSTSNYHRYHHHHSYPPSNTSDFYLTQSPCSTTCHYDSRETEKQKPLKLPPTTVSRVPRPPGLDLTQRWIGEETKRSLPLHVYKYYLSFIKEYQRHRFKTLLQAHD</sequence>
<evidence type="ECO:0000256" key="1">
    <source>
        <dbReference type="SAM" id="MobiDB-lite"/>
    </source>
</evidence>
<gene>
    <name evidence="2" type="primary">hoxa1</name>
    <name evidence="2" type="ORF">g.13360</name>
</gene>
<feature type="non-terminal residue" evidence="2">
    <location>
        <position position="187"/>
    </location>
</feature>
<feature type="region of interest" description="Disordered" evidence="1">
    <location>
        <begin position="122"/>
        <end position="141"/>
    </location>
</feature>
<evidence type="ECO:0000313" key="2">
    <source>
        <dbReference type="EMBL" id="JAG81778.1"/>
    </source>
</evidence>
<proteinExistence type="predicted"/>
<organism evidence="2">
    <name type="scientific">Fopius arisanus</name>
    <dbReference type="NCBI Taxonomy" id="64838"/>
    <lineage>
        <taxon>Eukaryota</taxon>
        <taxon>Metazoa</taxon>
        <taxon>Ecdysozoa</taxon>
        <taxon>Arthropoda</taxon>
        <taxon>Hexapoda</taxon>
        <taxon>Insecta</taxon>
        <taxon>Pterygota</taxon>
        <taxon>Neoptera</taxon>
        <taxon>Endopterygota</taxon>
        <taxon>Hymenoptera</taxon>
        <taxon>Apocrita</taxon>
        <taxon>Ichneumonoidea</taxon>
        <taxon>Braconidae</taxon>
        <taxon>Opiinae</taxon>
        <taxon>Fopius</taxon>
    </lineage>
</organism>
<dbReference type="AlphaFoldDB" id="A0A0C9RW64"/>
<name>A0A0C9RW64_9HYME</name>